<comment type="caution">
    <text evidence="3">The sequence shown here is derived from an EMBL/GenBank/DDBJ whole genome shotgun (WGS) entry which is preliminary data.</text>
</comment>
<reference evidence="3" key="1">
    <citation type="journal article" date="2021" name="PeerJ">
        <title>Extensive microbial diversity within the chicken gut microbiome revealed by metagenomics and culture.</title>
        <authorList>
            <person name="Gilroy R."/>
            <person name="Ravi A."/>
            <person name="Getino M."/>
            <person name="Pursley I."/>
            <person name="Horton D.L."/>
            <person name="Alikhan N.F."/>
            <person name="Baker D."/>
            <person name="Gharbi K."/>
            <person name="Hall N."/>
            <person name="Watson M."/>
            <person name="Adriaenssens E.M."/>
            <person name="Foster-Nyarko E."/>
            <person name="Jarju S."/>
            <person name="Secka A."/>
            <person name="Antonio M."/>
            <person name="Oren A."/>
            <person name="Chaudhuri R.R."/>
            <person name="La Ragione R."/>
            <person name="Hildebrand F."/>
            <person name="Pallen M.J."/>
        </authorList>
    </citation>
    <scope>NUCLEOTIDE SEQUENCE</scope>
    <source>
        <strain evidence="3">CHK188-11489</strain>
    </source>
</reference>
<dbReference type="EMBL" id="DXBF01000013">
    <property type="protein sequence ID" value="HIZ61480.1"/>
    <property type="molecule type" value="Genomic_DNA"/>
</dbReference>
<organism evidence="3 4">
    <name type="scientific">Candidatus Gemmiger avistercoris</name>
    <dbReference type="NCBI Taxonomy" id="2838606"/>
    <lineage>
        <taxon>Bacteria</taxon>
        <taxon>Bacillati</taxon>
        <taxon>Bacillota</taxon>
        <taxon>Clostridia</taxon>
        <taxon>Eubacteriales</taxon>
        <taxon>Gemmiger</taxon>
    </lineage>
</organism>
<dbReference type="GO" id="GO:0005524">
    <property type="term" value="F:ATP binding"/>
    <property type="evidence" value="ECO:0007669"/>
    <property type="project" value="UniProtKB-UniRule"/>
</dbReference>
<feature type="domain" description="ATP-grasp" evidence="2">
    <location>
        <begin position="125"/>
        <end position="324"/>
    </location>
</feature>
<accession>A0A9D2FJB7</accession>
<proteinExistence type="predicted"/>
<dbReference type="InterPro" id="IPR011761">
    <property type="entry name" value="ATP-grasp"/>
</dbReference>
<evidence type="ECO:0000259" key="2">
    <source>
        <dbReference type="PROSITE" id="PS50975"/>
    </source>
</evidence>
<protein>
    <recommendedName>
        <fullName evidence="2">ATP-grasp domain-containing protein</fullName>
    </recommendedName>
</protein>
<dbReference type="PROSITE" id="PS50975">
    <property type="entry name" value="ATP_GRASP"/>
    <property type="match status" value="1"/>
</dbReference>
<reference evidence="3" key="2">
    <citation type="submission" date="2021-04" db="EMBL/GenBank/DDBJ databases">
        <authorList>
            <person name="Gilroy R."/>
        </authorList>
    </citation>
    <scope>NUCLEOTIDE SEQUENCE</scope>
    <source>
        <strain evidence="3">CHK188-11489</strain>
    </source>
</reference>
<dbReference type="SUPFAM" id="SSF56059">
    <property type="entry name" value="Glutathione synthetase ATP-binding domain-like"/>
    <property type="match status" value="1"/>
</dbReference>
<dbReference type="AlphaFoldDB" id="A0A9D2FJB7"/>
<keyword evidence="1" id="KW-0547">Nucleotide-binding</keyword>
<dbReference type="GO" id="GO:0046872">
    <property type="term" value="F:metal ion binding"/>
    <property type="evidence" value="ECO:0007669"/>
    <property type="project" value="InterPro"/>
</dbReference>
<evidence type="ECO:0000313" key="4">
    <source>
        <dbReference type="Proteomes" id="UP000824105"/>
    </source>
</evidence>
<sequence>MAAMDGVLPVLLGGDANVYGMARSFYEECGVRSVAVCRRALPALAHTRLLRRVVEQPRLDGDAVFVRTLAETARALPAGRRLLVPCDDGYAMQLARCRTQLGSLYRFACPPPETVEKLGTKTGFAAVCAAAGLRTPQGVTLPFGAPVPELPFGGPVIVKPADPAAYQKCRFAGRRKVYLAKDRAALARTVEAVGRGGYRGALLLQEYIPGPDTALGVVNAYCGADGRVRWIVQGQVLLQETTPEGAGNYAALLVEPARQDRALLDALAALLEQNGWRGFANFDFKYDRAGQPVLFEMNPRQGRSSYACAAAGASLARPLLEDLADRRPVTAPALRAAVWHTAPWGVVRRFCPDRRLLRRAAALRRRGCGCRHLLAAGEGPARYLWYGLRQAGYWRKMPRRR</sequence>
<dbReference type="Gene3D" id="3.30.470.20">
    <property type="entry name" value="ATP-grasp fold, B domain"/>
    <property type="match status" value="1"/>
</dbReference>
<gene>
    <name evidence="3" type="ORF">H9724_01770</name>
</gene>
<evidence type="ECO:0000313" key="3">
    <source>
        <dbReference type="EMBL" id="HIZ61480.1"/>
    </source>
</evidence>
<name>A0A9D2FJB7_9FIRM</name>
<dbReference type="Proteomes" id="UP000824105">
    <property type="component" value="Unassembled WGS sequence"/>
</dbReference>
<keyword evidence="1" id="KW-0067">ATP-binding</keyword>
<evidence type="ECO:0000256" key="1">
    <source>
        <dbReference type="PROSITE-ProRule" id="PRU00409"/>
    </source>
</evidence>